<sequence length="193" mass="19634">MQLLRRGAVLGLGFFALGGCGGTDAVIHDPDVASVEQGLNVASNGSFETNSIGNSNLVVLEAGSTALPPWIIGGAGIKVMKSPYTTPVHGLQTIDLNGEDGAGSIVQYVPTVVGTFYSLSFSFSHGPGCVGLSRSINVLYDTSTASASSMGSSWNSRTYSFKATTTATLIKLTSTSSGGGCVAAIDNLTVYGP</sequence>
<dbReference type="Gene3D" id="2.60.120.260">
    <property type="entry name" value="Galactose-binding domain-like"/>
    <property type="match status" value="1"/>
</dbReference>
<dbReference type="Pfam" id="PF04862">
    <property type="entry name" value="DUF642"/>
    <property type="match status" value="1"/>
</dbReference>
<dbReference type="PROSITE" id="PS51257">
    <property type="entry name" value="PROKAR_LIPOPROTEIN"/>
    <property type="match status" value="1"/>
</dbReference>
<dbReference type="Proteomes" id="UP000272888">
    <property type="component" value="Unassembled WGS sequence"/>
</dbReference>
<evidence type="ECO:0000313" key="3">
    <source>
        <dbReference type="Proteomes" id="UP000272888"/>
    </source>
</evidence>
<organism evidence="2 3">
    <name type="scientific">Corallococcus llansteffanensis</name>
    <dbReference type="NCBI Taxonomy" id="2316731"/>
    <lineage>
        <taxon>Bacteria</taxon>
        <taxon>Pseudomonadati</taxon>
        <taxon>Myxococcota</taxon>
        <taxon>Myxococcia</taxon>
        <taxon>Myxococcales</taxon>
        <taxon>Cystobacterineae</taxon>
        <taxon>Myxococcaceae</taxon>
        <taxon>Corallococcus</taxon>
    </lineage>
</organism>
<dbReference type="InterPro" id="IPR006946">
    <property type="entry name" value="DGR2-like_dom"/>
</dbReference>
<feature type="domain" description="DUF642" evidence="1">
    <location>
        <begin position="43"/>
        <end position="190"/>
    </location>
</feature>
<keyword evidence="3" id="KW-1185">Reference proteome</keyword>
<gene>
    <name evidence="2" type="ORF">D7V93_33000</name>
</gene>
<name>A0A3A8NWK0_9BACT</name>
<evidence type="ECO:0000313" key="2">
    <source>
        <dbReference type="EMBL" id="RKH48618.1"/>
    </source>
</evidence>
<protein>
    <submittedName>
        <fullName evidence="2">DUF642 domain-containing protein</fullName>
    </submittedName>
</protein>
<evidence type="ECO:0000259" key="1">
    <source>
        <dbReference type="Pfam" id="PF04862"/>
    </source>
</evidence>
<comment type="caution">
    <text evidence="2">The sequence shown here is derived from an EMBL/GenBank/DDBJ whole genome shotgun (WGS) entry which is preliminary data.</text>
</comment>
<accession>A0A3A8NWK0</accession>
<proteinExistence type="predicted"/>
<dbReference type="AlphaFoldDB" id="A0A3A8NWK0"/>
<reference evidence="3" key="1">
    <citation type="submission" date="2018-09" db="EMBL/GenBank/DDBJ databases">
        <authorList>
            <person name="Livingstone P.G."/>
            <person name="Whitworth D.E."/>
        </authorList>
    </citation>
    <scope>NUCLEOTIDE SEQUENCE [LARGE SCALE GENOMIC DNA]</scope>
    <source>
        <strain evidence="3">CA051B</strain>
    </source>
</reference>
<dbReference type="EMBL" id="RAWB01000493">
    <property type="protein sequence ID" value="RKH48618.1"/>
    <property type="molecule type" value="Genomic_DNA"/>
</dbReference>